<reference evidence="3" key="2">
    <citation type="submission" date="2020-05" db="UniProtKB">
        <authorList>
            <consortium name="EnsemblMetazoa"/>
        </authorList>
    </citation>
    <scope>IDENTIFICATION</scope>
    <source>
        <strain evidence="3">wikel</strain>
    </source>
</reference>
<dbReference type="InParanoid" id="B7PG69"/>
<evidence type="ECO:0000313" key="4">
    <source>
        <dbReference type="Proteomes" id="UP000001555"/>
    </source>
</evidence>
<dbReference type="AlphaFoldDB" id="B7PG69"/>
<dbReference type="OrthoDB" id="10051479at2759"/>
<dbReference type="HOGENOM" id="CLU_2560814_0_0_1"/>
<dbReference type="Proteomes" id="UP000001555">
    <property type="component" value="Unassembled WGS sequence"/>
</dbReference>
<sequence length="82" mass="9333">MGGILGMYVSFSFLVIFEIFEIIARSVISALHAWRAKRQTRAAFLGQQTNGQRGPQQQMPPFWRNQATVPMVQTNPKTVSFF</sequence>
<evidence type="ECO:0000256" key="1">
    <source>
        <dbReference type="SAM" id="Phobius"/>
    </source>
</evidence>
<dbReference type="EMBL" id="ABJB010548861">
    <property type="status" value="NOT_ANNOTATED_CDS"/>
    <property type="molecule type" value="Genomic_DNA"/>
</dbReference>
<dbReference type="VEuPathDB" id="VectorBase:ISCW004713"/>
<name>B7PG69_IXOSC</name>
<keyword evidence="1" id="KW-1133">Transmembrane helix</keyword>
<proteinExistence type="predicted"/>
<keyword evidence="1" id="KW-0472">Membrane</keyword>
<dbReference type="VEuPathDB" id="VectorBase:ISCP_010780"/>
<evidence type="ECO:0000313" key="3">
    <source>
        <dbReference type="EnsemblMetazoa" id="ISCW004713-PA"/>
    </source>
</evidence>
<feature type="transmembrane region" description="Helical" evidence="1">
    <location>
        <begin position="6"/>
        <end position="28"/>
    </location>
</feature>
<dbReference type="EMBL" id="DS706607">
    <property type="protein sequence ID" value="EEC05593.1"/>
    <property type="molecule type" value="Genomic_DNA"/>
</dbReference>
<keyword evidence="1" id="KW-0812">Transmembrane</keyword>
<keyword evidence="4" id="KW-1185">Reference proteome</keyword>
<dbReference type="EnsemblMetazoa" id="ISCW004713-RA">
    <property type="protein sequence ID" value="ISCW004713-PA"/>
    <property type="gene ID" value="ISCW004713"/>
</dbReference>
<dbReference type="VEuPathDB" id="VectorBase:ISCI004713"/>
<organism>
    <name type="scientific">Ixodes scapularis</name>
    <name type="common">Black-legged tick</name>
    <name type="synonym">Deer tick</name>
    <dbReference type="NCBI Taxonomy" id="6945"/>
    <lineage>
        <taxon>Eukaryota</taxon>
        <taxon>Metazoa</taxon>
        <taxon>Ecdysozoa</taxon>
        <taxon>Arthropoda</taxon>
        <taxon>Chelicerata</taxon>
        <taxon>Arachnida</taxon>
        <taxon>Acari</taxon>
        <taxon>Parasitiformes</taxon>
        <taxon>Ixodida</taxon>
        <taxon>Ixodoidea</taxon>
        <taxon>Ixodidae</taxon>
        <taxon>Ixodinae</taxon>
        <taxon>Ixodes</taxon>
    </lineage>
</organism>
<accession>B7PG69</accession>
<protein>
    <submittedName>
        <fullName evidence="2 3">Uncharacterized protein</fullName>
    </submittedName>
</protein>
<gene>
    <name evidence="2" type="ORF">IscW_ISCW004713</name>
</gene>
<evidence type="ECO:0000313" key="2">
    <source>
        <dbReference type="EMBL" id="EEC05593.1"/>
    </source>
</evidence>
<reference evidence="2 4" key="1">
    <citation type="submission" date="2008-03" db="EMBL/GenBank/DDBJ databases">
        <title>Annotation of Ixodes scapularis.</title>
        <authorList>
            <consortium name="Ixodes scapularis Genome Project Consortium"/>
            <person name="Caler E."/>
            <person name="Hannick L.I."/>
            <person name="Bidwell S."/>
            <person name="Joardar V."/>
            <person name="Thiagarajan M."/>
            <person name="Amedeo P."/>
            <person name="Galinsky K.J."/>
            <person name="Schobel S."/>
            <person name="Inman J."/>
            <person name="Hostetler J."/>
            <person name="Miller J."/>
            <person name="Hammond M."/>
            <person name="Megy K."/>
            <person name="Lawson D."/>
            <person name="Kodira C."/>
            <person name="Sutton G."/>
            <person name="Meyer J."/>
            <person name="Hill C.A."/>
            <person name="Birren B."/>
            <person name="Nene V."/>
            <person name="Collins F."/>
            <person name="Alarcon-Chaidez F."/>
            <person name="Wikel S."/>
            <person name="Strausberg R."/>
        </authorList>
    </citation>
    <scope>NUCLEOTIDE SEQUENCE [LARGE SCALE GENOMIC DNA]</scope>
    <source>
        <strain evidence="4">Wikel</strain>
        <strain evidence="2">Wikel colony</strain>
    </source>
</reference>
<dbReference type="PaxDb" id="6945-B7PG69"/>